<evidence type="ECO:0000256" key="7">
    <source>
        <dbReference type="ARBA" id="ARBA00023157"/>
    </source>
</evidence>
<comment type="subcellular location">
    <subcellularLocation>
        <location evidence="1">Cell membrane</location>
        <topology evidence="1">Multi-pass membrane protein</topology>
    </subcellularLocation>
</comment>
<comment type="similarity">
    <text evidence="10">Belongs to the G-protein coupled receptor 1 family.</text>
</comment>
<keyword evidence="7" id="KW-1015">Disulfide bond</keyword>
<feature type="transmembrane region" description="Helical" evidence="11">
    <location>
        <begin position="69"/>
        <end position="88"/>
    </location>
</feature>
<dbReference type="PROSITE" id="PS50262">
    <property type="entry name" value="G_PROTEIN_RECEP_F1_2"/>
    <property type="match status" value="1"/>
</dbReference>
<dbReference type="SUPFAM" id="SSF81321">
    <property type="entry name" value="Family A G protein-coupled receptor-like"/>
    <property type="match status" value="1"/>
</dbReference>
<feature type="transmembrane region" description="Helical" evidence="11">
    <location>
        <begin position="150"/>
        <end position="172"/>
    </location>
</feature>
<keyword evidence="9 10" id="KW-0807">Transducer</keyword>
<comment type="caution">
    <text evidence="13">The sequence shown here is derived from an EMBL/GenBank/DDBJ whole genome shotgun (WGS) entry which is preliminary data.</text>
</comment>
<sequence length="384" mass="43994">MSLYANASIASINTTSTPAIFQPKSKVEKFFVFLSIAEILIILMALIGNFVVVYSFIVSTKLRTSVTNYFVVSLAISDLLTSGLVMTFKVEYTLNSYKWKHGKFECGLYTTMYLLAVPSSVINLCAVTVDRYLVLRLPLHYASLMTPRRAVSIICCVWMYALFWACLPFMGWRFHVPIIQNGQCYFVNTAAYNITVNVMNFLLPMIFMAIFWSLICSIVLRHRERVREQETNISFNTNESACYSTNTLCIGNAATSMQLEPIARKKKAGKKKMQRNFSGCRYIGIIVMLFYICWLPYVTLSLIANICLSCIKSPITLTLSETFVALGFLNSALNPFFYPFHDKRFKEAFRDIWKKLRSKSFLKVLHRKEKVLEVARLEIVVRGQ</sequence>
<keyword evidence="8 10" id="KW-0675">Receptor</keyword>
<evidence type="ECO:0000256" key="2">
    <source>
        <dbReference type="ARBA" id="ARBA00022475"/>
    </source>
</evidence>
<feature type="transmembrane region" description="Helical" evidence="11">
    <location>
        <begin position="108"/>
        <end position="129"/>
    </location>
</feature>
<evidence type="ECO:0000256" key="4">
    <source>
        <dbReference type="ARBA" id="ARBA00022989"/>
    </source>
</evidence>
<dbReference type="CDD" id="cd14967">
    <property type="entry name" value="7tmA_amine_R-like"/>
    <property type="match status" value="1"/>
</dbReference>
<feature type="domain" description="G-protein coupled receptors family 1 profile" evidence="12">
    <location>
        <begin position="48"/>
        <end position="338"/>
    </location>
</feature>
<keyword evidence="2" id="KW-1003">Cell membrane</keyword>
<dbReference type="Gene3D" id="1.20.1070.10">
    <property type="entry name" value="Rhodopsin 7-helix transmembrane proteins"/>
    <property type="match status" value="1"/>
</dbReference>
<keyword evidence="6 11" id="KW-0472">Membrane</keyword>
<evidence type="ECO:0000313" key="14">
    <source>
        <dbReference type="Proteomes" id="UP001159428"/>
    </source>
</evidence>
<keyword evidence="14" id="KW-1185">Reference proteome</keyword>
<gene>
    <name evidence="13" type="ORF">PMEA_00015433</name>
</gene>
<dbReference type="GO" id="GO:0071880">
    <property type="term" value="P:adenylate cyclase-activating adrenergic receptor signaling pathway"/>
    <property type="evidence" value="ECO:0007669"/>
    <property type="project" value="TreeGrafter"/>
</dbReference>
<dbReference type="GO" id="GO:0043410">
    <property type="term" value="P:positive regulation of MAPK cascade"/>
    <property type="evidence" value="ECO:0007669"/>
    <property type="project" value="TreeGrafter"/>
</dbReference>
<dbReference type="PANTHER" id="PTHR24248:SF199">
    <property type="entry name" value="IP13425P-RELATED"/>
    <property type="match status" value="1"/>
</dbReference>
<evidence type="ECO:0000259" key="12">
    <source>
        <dbReference type="PROSITE" id="PS50262"/>
    </source>
</evidence>
<dbReference type="EMBL" id="CALNXJ010000028">
    <property type="protein sequence ID" value="CAH3134351.1"/>
    <property type="molecule type" value="Genomic_DNA"/>
</dbReference>
<accession>A0AAU9X285</accession>
<feature type="transmembrane region" description="Helical" evidence="11">
    <location>
        <begin position="201"/>
        <end position="220"/>
    </location>
</feature>
<dbReference type="AlphaFoldDB" id="A0AAU9X285"/>
<name>A0AAU9X285_9CNID</name>
<evidence type="ECO:0000256" key="5">
    <source>
        <dbReference type="ARBA" id="ARBA00023040"/>
    </source>
</evidence>
<evidence type="ECO:0000256" key="11">
    <source>
        <dbReference type="SAM" id="Phobius"/>
    </source>
</evidence>
<evidence type="ECO:0000256" key="9">
    <source>
        <dbReference type="ARBA" id="ARBA00023224"/>
    </source>
</evidence>
<evidence type="ECO:0000256" key="8">
    <source>
        <dbReference type="ARBA" id="ARBA00023170"/>
    </source>
</evidence>
<evidence type="ECO:0000256" key="10">
    <source>
        <dbReference type="RuleBase" id="RU000688"/>
    </source>
</evidence>
<dbReference type="PANTHER" id="PTHR24248">
    <property type="entry name" value="ADRENERGIC RECEPTOR-RELATED G-PROTEIN COUPLED RECEPTOR"/>
    <property type="match status" value="1"/>
</dbReference>
<keyword evidence="4 11" id="KW-1133">Transmembrane helix</keyword>
<dbReference type="InterPro" id="IPR000276">
    <property type="entry name" value="GPCR_Rhodpsn"/>
</dbReference>
<evidence type="ECO:0000256" key="1">
    <source>
        <dbReference type="ARBA" id="ARBA00004651"/>
    </source>
</evidence>
<dbReference type="Proteomes" id="UP001159428">
    <property type="component" value="Unassembled WGS sequence"/>
</dbReference>
<evidence type="ECO:0000256" key="3">
    <source>
        <dbReference type="ARBA" id="ARBA00022692"/>
    </source>
</evidence>
<organism evidence="13 14">
    <name type="scientific">Pocillopora meandrina</name>
    <dbReference type="NCBI Taxonomy" id="46732"/>
    <lineage>
        <taxon>Eukaryota</taxon>
        <taxon>Metazoa</taxon>
        <taxon>Cnidaria</taxon>
        <taxon>Anthozoa</taxon>
        <taxon>Hexacorallia</taxon>
        <taxon>Scleractinia</taxon>
        <taxon>Astrocoeniina</taxon>
        <taxon>Pocilloporidae</taxon>
        <taxon>Pocillopora</taxon>
    </lineage>
</organism>
<dbReference type="PRINTS" id="PR00237">
    <property type="entry name" value="GPCRRHODOPSN"/>
</dbReference>
<dbReference type="GO" id="GO:0005886">
    <property type="term" value="C:plasma membrane"/>
    <property type="evidence" value="ECO:0007669"/>
    <property type="project" value="UniProtKB-SubCell"/>
</dbReference>
<dbReference type="InterPro" id="IPR017452">
    <property type="entry name" value="GPCR_Rhodpsn_7TM"/>
</dbReference>
<keyword evidence="5 10" id="KW-0297">G-protein coupled receptor</keyword>
<reference evidence="13 14" key="1">
    <citation type="submission" date="2022-05" db="EMBL/GenBank/DDBJ databases">
        <authorList>
            <consortium name="Genoscope - CEA"/>
            <person name="William W."/>
        </authorList>
    </citation>
    <scope>NUCLEOTIDE SEQUENCE [LARGE SCALE GENOMIC DNA]</scope>
</reference>
<proteinExistence type="inferred from homology"/>
<feature type="transmembrane region" description="Helical" evidence="11">
    <location>
        <begin position="30"/>
        <end position="57"/>
    </location>
</feature>
<evidence type="ECO:0000313" key="13">
    <source>
        <dbReference type="EMBL" id="CAH3134351.1"/>
    </source>
</evidence>
<feature type="transmembrane region" description="Helical" evidence="11">
    <location>
        <begin position="323"/>
        <end position="340"/>
    </location>
</feature>
<feature type="transmembrane region" description="Helical" evidence="11">
    <location>
        <begin position="280"/>
        <end position="303"/>
    </location>
</feature>
<dbReference type="PROSITE" id="PS00237">
    <property type="entry name" value="G_PROTEIN_RECEP_F1_1"/>
    <property type="match status" value="1"/>
</dbReference>
<dbReference type="GO" id="GO:0004993">
    <property type="term" value="F:G protein-coupled serotonin receptor activity"/>
    <property type="evidence" value="ECO:0007669"/>
    <property type="project" value="UniProtKB-ARBA"/>
</dbReference>
<dbReference type="Pfam" id="PF00001">
    <property type="entry name" value="7tm_1"/>
    <property type="match status" value="1"/>
</dbReference>
<protein>
    <recommendedName>
        <fullName evidence="12">G-protein coupled receptors family 1 profile domain-containing protein</fullName>
    </recommendedName>
</protein>
<evidence type="ECO:0000256" key="6">
    <source>
        <dbReference type="ARBA" id="ARBA00023136"/>
    </source>
</evidence>
<keyword evidence="3 10" id="KW-0812">Transmembrane</keyword>